<keyword evidence="1" id="KW-1133">Transmembrane helix</keyword>
<feature type="transmembrane region" description="Helical" evidence="1">
    <location>
        <begin position="16"/>
        <end position="38"/>
    </location>
</feature>
<organism evidence="2 3">
    <name type="scientific">Olsenella profusa F0195</name>
    <dbReference type="NCBI Taxonomy" id="1125712"/>
    <lineage>
        <taxon>Bacteria</taxon>
        <taxon>Bacillati</taxon>
        <taxon>Actinomycetota</taxon>
        <taxon>Coriobacteriia</taxon>
        <taxon>Coriobacteriales</taxon>
        <taxon>Atopobiaceae</taxon>
        <taxon>Olsenella</taxon>
    </lineage>
</organism>
<accession>U2V0U7</accession>
<protein>
    <submittedName>
        <fullName evidence="2">ABC-2 family transporter protein</fullName>
    </submittedName>
</protein>
<feature type="transmembrane region" description="Helical" evidence="1">
    <location>
        <begin position="142"/>
        <end position="166"/>
    </location>
</feature>
<dbReference type="RefSeq" id="WP_021727079.1">
    <property type="nucleotide sequence ID" value="NZ_AWEZ01000067.1"/>
</dbReference>
<name>U2V0U7_9ACTN</name>
<dbReference type="STRING" id="1125712.HMPREF1316_1252"/>
<reference evidence="2 3" key="1">
    <citation type="submission" date="2013-08" db="EMBL/GenBank/DDBJ databases">
        <authorList>
            <person name="Durkin A.S."/>
            <person name="Haft D.R."/>
            <person name="McCorrison J."/>
            <person name="Torralba M."/>
            <person name="Gillis M."/>
            <person name="Haft D.H."/>
            <person name="Methe B."/>
            <person name="Sutton G."/>
            <person name="Nelson K.E."/>
        </authorList>
    </citation>
    <scope>NUCLEOTIDE SEQUENCE [LARGE SCALE GENOMIC DNA]</scope>
    <source>
        <strain evidence="2 3">F0195</strain>
    </source>
</reference>
<dbReference type="PATRIC" id="fig|1125712.3.peg.2248"/>
<gene>
    <name evidence="2" type="ORF">HMPREF1316_1252</name>
</gene>
<keyword evidence="1" id="KW-0472">Membrane</keyword>
<feature type="transmembrane region" description="Helical" evidence="1">
    <location>
        <begin position="102"/>
        <end position="121"/>
    </location>
</feature>
<comment type="caution">
    <text evidence="2">The sequence shown here is derived from an EMBL/GenBank/DDBJ whole genome shotgun (WGS) entry which is preliminary data.</text>
</comment>
<evidence type="ECO:0000313" key="3">
    <source>
        <dbReference type="Proteomes" id="UP000016638"/>
    </source>
</evidence>
<dbReference type="AlphaFoldDB" id="U2V0U7"/>
<keyword evidence="3" id="KW-1185">Reference proteome</keyword>
<dbReference type="EMBL" id="AWEZ01000067">
    <property type="protein sequence ID" value="ERL06306.1"/>
    <property type="molecule type" value="Genomic_DNA"/>
</dbReference>
<dbReference type="Proteomes" id="UP000016638">
    <property type="component" value="Unassembled WGS sequence"/>
</dbReference>
<feature type="transmembrane region" description="Helical" evidence="1">
    <location>
        <begin position="186"/>
        <end position="209"/>
    </location>
</feature>
<dbReference type="Pfam" id="PF12730">
    <property type="entry name" value="ABC2_membrane_4"/>
    <property type="match status" value="1"/>
</dbReference>
<evidence type="ECO:0000256" key="1">
    <source>
        <dbReference type="SAM" id="Phobius"/>
    </source>
</evidence>
<feature type="transmembrane region" description="Helical" evidence="1">
    <location>
        <begin position="279"/>
        <end position="301"/>
    </location>
</feature>
<feature type="transmembrane region" description="Helical" evidence="1">
    <location>
        <begin position="216"/>
        <end position="238"/>
    </location>
</feature>
<sequence>MFSLIASDVRRGRRMWCWMLVTYVALVAIIAASVLYLVGNAAGHGTDTAGTTDTDTGIKISASQNGEGESAEAASQEAQSAFATTFMEADGGPGQSLELSAIANPFSVLLVLSLFLSVFVSEDFSTGFIRGLLPAGISRRRYYVGKVMTMLVLTLVWTLLFLALFWASMRLAGFGFQAEDPGRLMAWIVLSWLLTFLYVLLCCVATWFFQSRLAGVITACVVAGGIASSLVSTLGGLLRSEAFDAIVQWLPHQSAMLLGSGGVTRLFQSSLEGVTLAPLAHVSVTVAVGIAMLLAVTLLVVPHRDIH</sequence>
<proteinExistence type="predicted"/>
<dbReference type="eggNOG" id="ENOG5030JC3">
    <property type="taxonomic scope" value="Bacteria"/>
</dbReference>
<keyword evidence="1" id="KW-0812">Transmembrane</keyword>
<evidence type="ECO:0000313" key="2">
    <source>
        <dbReference type="EMBL" id="ERL06306.1"/>
    </source>
</evidence>